<dbReference type="Proteomes" id="UP000000844">
    <property type="component" value="Chromosome"/>
</dbReference>
<dbReference type="AlphaFoldDB" id="D3Q8Z9"/>
<dbReference type="SUPFAM" id="SSF55144">
    <property type="entry name" value="LigT-like"/>
    <property type="match status" value="1"/>
</dbReference>
<dbReference type="KEGG" id="sna:Snas_0897"/>
<dbReference type="RefSeq" id="WP_013016179.1">
    <property type="nucleotide sequence ID" value="NC_013947.1"/>
</dbReference>
<dbReference type="InterPro" id="IPR050580">
    <property type="entry name" value="2H_phosphoesterase_YjcG-like"/>
</dbReference>
<dbReference type="Pfam" id="PF13563">
    <property type="entry name" value="2_5_RNA_ligase2"/>
    <property type="match status" value="1"/>
</dbReference>
<keyword evidence="2" id="KW-1185">Reference proteome</keyword>
<accession>D3Q8Z9</accession>
<dbReference type="PANTHER" id="PTHR40037:SF1">
    <property type="entry name" value="PHOSPHOESTERASE SAOUHSC_00951-RELATED"/>
    <property type="match status" value="1"/>
</dbReference>
<evidence type="ECO:0000313" key="1">
    <source>
        <dbReference type="EMBL" id="ADD40608.1"/>
    </source>
</evidence>
<gene>
    <name evidence="1" type="ordered locus">Snas_0897</name>
</gene>
<sequence>MSAVLTVGVAIPIPDPWGQRLDAARARTGDPQAVHVPSHVTLLGPTEIDPERLDEVEKHLAAAAVGARPFTLHLRGTGTFRPVTEVVFVAVVAGISECEKLEAAVRCGPLAKELNYPYHPHVTVAHGVEAEALDAVFAEMSEFEARFEVDGFVLYTHDSDLTWRPRTTFGFEG</sequence>
<dbReference type="STRING" id="446470.Snas_0897"/>
<dbReference type="PANTHER" id="PTHR40037">
    <property type="entry name" value="PHOSPHOESTERASE YJCG-RELATED"/>
    <property type="match status" value="1"/>
</dbReference>
<name>D3Q8Z9_STANL</name>
<organism evidence="1 2">
    <name type="scientific">Stackebrandtia nassauensis (strain DSM 44728 / CIP 108903 / NRRL B-16338 / NBRC 102104 / LLR-40K-21)</name>
    <dbReference type="NCBI Taxonomy" id="446470"/>
    <lineage>
        <taxon>Bacteria</taxon>
        <taxon>Bacillati</taxon>
        <taxon>Actinomycetota</taxon>
        <taxon>Actinomycetes</taxon>
        <taxon>Glycomycetales</taxon>
        <taxon>Glycomycetaceae</taxon>
        <taxon>Stackebrandtia</taxon>
    </lineage>
</organism>
<dbReference type="Gene3D" id="3.90.1140.10">
    <property type="entry name" value="Cyclic phosphodiesterase"/>
    <property type="match status" value="1"/>
</dbReference>
<dbReference type="EMBL" id="CP001778">
    <property type="protein sequence ID" value="ADD40608.1"/>
    <property type="molecule type" value="Genomic_DNA"/>
</dbReference>
<dbReference type="HOGENOM" id="CLU_104553_0_0_11"/>
<reference evidence="1 2" key="1">
    <citation type="journal article" date="2009" name="Stand. Genomic Sci.">
        <title>Complete genome sequence of Stackebrandtia nassauensis type strain (LLR-40K-21).</title>
        <authorList>
            <person name="Munk C."/>
            <person name="Lapidus A."/>
            <person name="Copeland A."/>
            <person name="Jando M."/>
            <person name="Mayilraj S."/>
            <person name="Glavina Del Rio T."/>
            <person name="Nolan M."/>
            <person name="Chen F."/>
            <person name="Lucas S."/>
            <person name="Tice H."/>
            <person name="Cheng J.F."/>
            <person name="Han C."/>
            <person name="Detter J.C."/>
            <person name="Bruce D."/>
            <person name="Goodwin L."/>
            <person name="Chain P."/>
            <person name="Pitluck S."/>
            <person name="Goker M."/>
            <person name="Ovchinikova G."/>
            <person name="Pati A."/>
            <person name="Ivanova N."/>
            <person name="Mavromatis K."/>
            <person name="Chen A."/>
            <person name="Palaniappan K."/>
            <person name="Land M."/>
            <person name="Hauser L."/>
            <person name="Chang Y.J."/>
            <person name="Jeffries C.D."/>
            <person name="Bristow J."/>
            <person name="Eisen J.A."/>
            <person name="Markowitz V."/>
            <person name="Hugenholtz P."/>
            <person name="Kyrpides N.C."/>
            <person name="Klenk H.P."/>
        </authorList>
    </citation>
    <scope>NUCLEOTIDE SEQUENCE [LARGE SCALE GENOMIC DNA]</scope>
    <source>
        <strain evidence="2">DSM 44728 / CIP 108903 / NRRL B-16338 / NBRC 102104 / LLR-40K-21</strain>
    </source>
</reference>
<protein>
    <submittedName>
        <fullName evidence="1">Phosphoesterase HXTX</fullName>
    </submittedName>
</protein>
<dbReference type="eggNOG" id="COG1514">
    <property type="taxonomic scope" value="Bacteria"/>
</dbReference>
<dbReference type="InterPro" id="IPR009097">
    <property type="entry name" value="Cyclic_Pdiesterase"/>
</dbReference>
<evidence type="ECO:0000313" key="2">
    <source>
        <dbReference type="Proteomes" id="UP000000844"/>
    </source>
</evidence>
<proteinExistence type="predicted"/>